<sequence>MTSSKPDVIDLLAGTGAGSNVDRIRSERPETRTNAQQSYLALFEPAEPGDVSRTERLAVAAFVAGLHRADAVAEFYAAGLAEIPGSASLLGAINAEVEKGRTQGPYGRFPSGPLSAEDKPGPAFVISEFNAVTLGKRLTAALQHSHLLMFRPRESSPEALQKLLDAGWSTTAIVTLSQILAFLAFQIRVVAGLTALAAAGTKPLAAANTTATANA</sequence>
<evidence type="ECO:0000313" key="2">
    <source>
        <dbReference type="Proteomes" id="UP000249499"/>
    </source>
</evidence>
<dbReference type="Proteomes" id="UP000249499">
    <property type="component" value="Plasmid pRt1078"/>
</dbReference>
<dbReference type="Gene3D" id="1.20.1290.10">
    <property type="entry name" value="AhpD-like"/>
    <property type="match status" value="1"/>
</dbReference>
<dbReference type="NCBIfam" id="TIGR04029">
    <property type="entry name" value="CMD_Avi_7170"/>
    <property type="match status" value="1"/>
</dbReference>
<dbReference type="KEGG" id="rtu:PR017_19610"/>
<gene>
    <name evidence="1" type="ORF">PR017_19610</name>
</gene>
<dbReference type="AlphaFoldDB" id="A0AAF1KWV2"/>
<dbReference type="EMBL" id="CP117256">
    <property type="protein sequence ID" value="WFR98079.1"/>
    <property type="molecule type" value="Genomic_DNA"/>
</dbReference>
<dbReference type="RefSeq" id="WP_111219222.1">
    <property type="nucleotide sequence ID" value="NZ_CP117256.1"/>
</dbReference>
<geneLocation type="plasmid" evidence="1 2">
    <name>pRt1078</name>
</geneLocation>
<proteinExistence type="predicted"/>
<reference evidence="1 2" key="1">
    <citation type="journal article" date="2018" name="Sci. Rep.">
        <title>Rhizobium tumorigenes sp. nov., a novel plant tumorigenic bacterium isolated from cane gall tumors on thornless blackberry.</title>
        <authorList>
            <person name="Kuzmanovi N."/>
            <person name="Smalla K."/>
            <person name="Gronow S."/>
            <person name="PuBawska J."/>
        </authorList>
    </citation>
    <scope>NUCLEOTIDE SEQUENCE [LARGE SCALE GENOMIC DNA]</scope>
    <source>
        <strain evidence="1 2">1078</strain>
    </source>
</reference>
<organism evidence="1 2">
    <name type="scientific">Rhizobium tumorigenes</name>
    <dbReference type="NCBI Taxonomy" id="2041385"/>
    <lineage>
        <taxon>Bacteria</taxon>
        <taxon>Pseudomonadati</taxon>
        <taxon>Pseudomonadota</taxon>
        <taxon>Alphaproteobacteria</taxon>
        <taxon>Hyphomicrobiales</taxon>
        <taxon>Rhizobiaceae</taxon>
        <taxon>Rhizobium/Agrobacterium group</taxon>
        <taxon>Rhizobium</taxon>
    </lineage>
</organism>
<keyword evidence="2" id="KW-1185">Reference proteome</keyword>
<dbReference type="InterPro" id="IPR023982">
    <property type="entry name" value="CHP04029_CMD-like"/>
</dbReference>
<protein>
    <submittedName>
        <fullName evidence="1">CMD domain protein</fullName>
    </submittedName>
</protein>
<name>A0AAF1KWV2_9HYPH</name>
<reference evidence="2" key="2">
    <citation type="journal article" date="2023" name="MicrobiologyOpen">
        <title>Genomics of the tumorigenes clade of the family Rhizobiaceae and description of Rhizobium rhododendri sp. nov.</title>
        <authorList>
            <person name="Kuzmanovic N."/>
            <person name="diCenzo G.C."/>
            <person name="Bunk B."/>
            <person name="Sproeer C."/>
            <person name="Fruehling A."/>
            <person name="Neumann-Schaal M."/>
            <person name="Overmann J."/>
            <person name="Smalla K."/>
        </authorList>
    </citation>
    <scope>NUCLEOTIDE SEQUENCE [LARGE SCALE GENOMIC DNA]</scope>
    <source>
        <strain evidence="2">1078</strain>
        <plasmid evidence="2">pRt1078</plasmid>
    </source>
</reference>
<evidence type="ECO:0000313" key="1">
    <source>
        <dbReference type="EMBL" id="WFR98079.1"/>
    </source>
</evidence>
<keyword evidence="1" id="KW-0614">Plasmid</keyword>
<dbReference type="SUPFAM" id="SSF69118">
    <property type="entry name" value="AhpD-like"/>
    <property type="match status" value="1"/>
</dbReference>
<dbReference type="InterPro" id="IPR029032">
    <property type="entry name" value="AhpD-like"/>
</dbReference>
<accession>A0AAF1KWV2</accession>